<evidence type="ECO:0000313" key="2">
    <source>
        <dbReference type="EMBL" id="CDO70838.1"/>
    </source>
</evidence>
<dbReference type="OMA" id="QGIYIES"/>
<gene>
    <name evidence="2" type="ORF">BN946_scf184801.g31</name>
</gene>
<dbReference type="InterPro" id="IPR045469">
    <property type="entry name" value="Nis1"/>
</dbReference>
<dbReference type="OrthoDB" id="2841294at2759"/>
<dbReference type="EMBL" id="CCBP010000093">
    <property type="protein sequence ID" value="CDO70838.1"/>
    <property type="molecule type" value="Genomic_DNA"/>
</dbReference>
<feature type="signal peptide" evidence="1">
    <location>
        <begin position="1"/>
        <end position="19"/>
    </location>
</feature>
<feature type="chain" id="PRO_5001587475" description="Phosphatidylglycerol/phosphatidylinositol transfer protein" evidence="1">
    <location>
        <begin position="20"/>
        <end position="152"/>
    </location>
</feature>
<keyword evidence="3" id="KW-1185">Reference proteome</keyword>
<dbReference type="Proteomes" id="UP000029665">
    <property type="component" value="Unassembled WGS sequence"/>
</dbReference>
<dbReference type="HOGENOM" id="CLU_137500_1_0_1"/>
<dbReference type="Pfam" id="PF19271">
    <property type="entry name" value="Nis1"/>
    <property type="match status" value="1"/>
</dbReference>
<organism evidence="2 3">
    <name type="scientific">Pycnoporus cinnabarinus</name>
    <name type="common">Cinnabar-red polypore</name>
    <name type="synonym">Trametes cinnabarina</name>
    <dbReference type="NCBI Taxonomy" id="5643"/>
    <lineage>
        <taxon>Eukaryota</taxon>
        <taxon>Fungi</taxon>
        <taxon>Dikarya</taxon>
        <taxon>Basidiomycota</taxon>
        <taxon>Agaricomycotina</taxon>
        <taxon>Agaricomycetes</taxon>
        <taxon>Polyporales</taxon>
        <taxon>Polyporaceae</taxon>
        <taxon>Trametes</taxon>
    </lineage>
</organism>
<proteinExistence type="predicted"/>
<evidence type="ECO:0008006" key="4">
    <source>
        <dbReference type="Google" id="ProtNLM"/>
    </source>
</evidence>
<protein>
    <recommendedName>
        <fullName evidence="4">Phosphatidylglycerol/phosphatidylinositol transfer protein</fullName>
    </recommendedName>
</protein>
<name>A0A060SEN7_PYCCI</name>
<evidence type="ECO:0000256" key="1">
    <source>
        <dbReference type="SAM" id="SignalP"/>
    </source>
</evidence>
<reference evidence="2" key="1">
    <citation type="submission" date="2014-01" db="EMBL/GenBank/DDBJ databases">
        <title>The genome of the white-rot fungus Pycnoporus cinnabarinus: a basidiomycete model with a versatile arsenal for lignocellulosic biomass breakdown.</title>
        <authorList>
            <person name="Levasseur A."/>
            <person name="Lomascolo A."/>
            <person name="Ruiz-Duenas F.J."/>
            <person name="Uzan E."/>
            <person name="Piumi F."/>
            <person name="Kues U."/>
            <person name="Ram A.F.J."/>
            <person name="Murat C."/>
            <person name="Haon M."/>
            <person name="Benoit I."/>
            <person name="Arfi Y."/>
            <person name="Chevret D."/>
            <person name="Drula E."/>
            <person name="Kwon M.J."/>
            <person name="Gouret P."/>
            <person name="Lesage-Meessen L."/>
            <person name="Lombard V."/>
            <person name="Mariette J."/>
            <person name="Noirot C."/>
            <person name="Park J."/>
            <person name="Patyshakuliyeva A."/>
            <person name="Wieneger R.A.B."/>
            <person name="Wosten H.A.B."/>
            <person name="Martin F."/>
            <person name="Coutinho P.M."/>
            <person name="de Vries R."/>
            <person name="Martinez A.T."/>
            <person name="Klopp C."/>
            <person name="Pontarotti P."/>
            <person name="Henrissat B."/>
            <person name="Record E."/>
        </authorList>
    </citation>
    <scope>NUCLEOTIDE SEQUENCE [LARGE SCALE GENOMIC DNA]</scope>
    <source>
        <strain evidence="2">BRFM137</strain>
    </source>
</reference>
<sequence>MNTFLYYFTFAYLAVAALGQRIAIGAPVEWSTVQPGQNITVEVDRPMTLSSSQEVAIVIGFWSCNGHPCADMDVTEVMGQVVYSGPYNPKLQQGQEAEKPPYQNFTVTVPIQLPDGEASLNVAHFSLIGFQCTKAGLEPFLEVANITLNVQS</sequence>
<comment type="caution">
    <text evidence="2">The sequence shown here is derived from an EMBL/GenBank/DDBJ whole genome shotgun (WGS) entry which is preliminary data.</text>
</comment>
<accession>A0A060SEN7</accession>
<dbReference type="AlphaFoldDB" id="A0A060SEN7"/>
<keyword evidence="1" id="KW-0732">Signal</keyword>
<evidence type="ECO:0000313" key="3">
    <source>
        <dbReference type="Proteomes" id="UP000029665"/>
    </source>
</evidence>